<evidence type="ECO:0000313" key="2">
    <source>
        <dbReference type="Proteomes" id="UP000440224"/>
    </source>
</evidence>
<dbReference type="Proteomes" id="UP000440224">
    <property type="component" value="Unassembled WGS sequence"/>
</dbReference>
<dbReference type="InterPro" id="IPR006652">
    <property type="entry name" value="Kelch_1"/>
</dbReference>
<dbReference type="InterPro" id="IPR037293">
    <property type="entry name" value="Gal_Oxidase_central_sf"/>
</dbReference>
<dbReference type="SMART" id="SM00612">
    <property type="entry name" value="Kelch"/>
    <property type="match status" value="6"/>
</dbReference>
<protein>
    <recommendedName>
        <fullName evidence="3">Kelch-like protein</fullName>
    </recommendedName>
</protein>
<dbReference type="PANTHER" id="PTHR45632:SF17">
    <property type="entry name" value="KELCH-LIKE PROTEIN 31"/>
    <property type="match status" value="1"/>
</dbReference>
<dbReference type="InterPro" id="IPR015915">
    <property type="entry name" value="Kelch-typ_b-propeller"/>
</dbReference>
<dbReference type="EMBL" id="WJIE01000034">
    <property type="protein sequence ID" value="MRG98490.1"/>
    <property type="molecule type" value="Genomic_DNA"/>
</dbReference>
<name>A0A6N7Q6F5_9BACT</name>
<proteinExistence type="predicted"/>
<evidence type="ECO:0000313" key="1">
    <source>
        <dbReference type="EMBL" id="MRG98490.1"/>
    </source>
</evidence>
<sequence>MRRAIVAPATTLAAVAGCLLPGDHAPRDPRAPAIPWATSSAHVRLELPQTADGSFVIDAVEPRMRLQVSLFGAASVRRAQERELTRYPGAIAGHGDLILRPTPNGIEDFVRLRVPLPKSELVYLVEPSGAAGLRLVGDTLEFLDASGAPRLRMSPPFVLDRFGRRSSAAVSVIPWGDRPACTVDRAPAPPWGRPVRAPCPSDSSLVAGPRVEAGRSAPCRCAVRVRWSVTRDAYPVVVDPSWETTSEMVESRRGHAATLLPGGMMLVSGGYQAGSTALSEVDGDEIVGEEVPGGSAFLASAELYEPTSRTWSATTPMLEPRSRHSATLLLDGRVLVTGGRAANEAALATAEVYENGQWAPTASMGVDRHLHTATLLADGRVLVAGGILGGSPTGPATDVVEVFDPSGNAGSGAWTPVGNMHRRRKYHDAVRLSDGRVLVTGGLESTAFAGEALSHSETFDPLAGSWSEVAHMHVPRYGHRATAVPGDRIIVTGGTNGKAASSSVEAYTPGSSPAGEWSLMPMMLDARQRHVALVLGDRLLVAGGFNQGVRLSSAEALLHDDQEGSWLGAGEMTTPRSAFEGVELADGVLLIGGYDGKTSLATAETFRVVPAGEPCVGSGQCTTALCAAGFCCNERCKGPCRACTAADKGGGEDGICEPVTYNPCKEYVCDPSGPCLVSCAIDSDCASGYGCTDGGQCVYNGIGTCDAGVLTRPDGTQELCARYACVPNRGCLETCETNRDCAAGNVCKAGIVNECVPLRAGVSEVPGCSCSLPAPCSASARWLIMLGVSYIALSMRRQRRAETGNELS</sequence>
<comment type="caution">
    <text evidence="1">The sequence shown here is derived from an EMBL/GenBank/DDBJ whole genome shotgun (WGS) entry which is preliminary data.</text>
</comment>
<dbReference type="Gene3D" id="2.120.10.80">
    <property type="entry name" value="Kelch-type beta propeller"/>
    <property type="match status" value="1"/>
</dbReference>
<dbReference type="SUPFAM" id="SSF117281">
    <property type="entry name" value="Kelch motif"/>
    <property type="match status" value="1"/>
</dbReference>
<dbReference type="Pfam" id="PF01344">
    <property type="entry name" value="Kelch_1"/>
    <property type="match status" value="1"/>
</dbReference>
<dbReference type="AlphaFoldDB" id="A0A6N7Q6F5"/>
<keyword evidence="2" id="KW-1185">Reference proteome</keyword>
<reference evidence="1 2" key="1">
    <citation type="submission" date="2019-10" db="EMBL/GenBank/DDBJ databases">
        <title>A soil myxobacterium in the family Polyangiaceae.</title>
        <authorList>
            <person name="Li Y."/>
            <person name="Wang J."/>
        </authorList>
    </citation>
    <scope>NUCLEOTIDE SEQUENCE [LARGE SCALE GENOMIC DNA]</scope>
    <source>
        <strain evidence="1 2">DSM 14734</strain>
    </source>
</reference>
<dbReference type="PANTHER" id="PTHR45632">
    <property type="entry name" value="LD33804P"/>
    <property type="match status" value="1"/>
</dbReference>
<dbReference type="PROSITE" id="PS51257">
    <property type="entry name" value="PROKAR_LIPOPROTEIN"/>
    <property type="match status" value="1"/>
</dbReference>
<gene>
    <name evidence="1" type="ORF">GF068_42235</name>
</gene>
<dbReference type="OrthoDB" id="9814105at2"/>
<organism evidence="1 2">
    <name type="scientific">Polyangium spumosum</name>
    <dbReference type="NCBI Taxonomy" id="889282"/>
    <lineage>
        <taxon>Bacteria</taxon>
        <taxon>Pseudomonadati</taxon>
        <taxon>Myxococcota</taxon>
        <taxon>Polyangia</taxon>
        <taxon>Polyangiales</taxon>
        <taxon>Polyangiaceae</taxon>
        <taxon>Polyangium</taxon>
    </lineage>
</organism>
<evidence type="ECO:0008006" key="3">
    <source>
        <dbReference type="Google" id="ProtNLM"/>
    </source>
</evidence>
<accession>A0A6N7Q6F5</accession>
<dbReference type="Gene3D" id="2.130.10.80">
    <property type="entry name" value="Galactose oxidase/kelch, beta-propeller"/>
    <property type="match status" value="1"/>
</dbReference>